<dbReference type="AlphaFoldDB" id="A0A0R3TBY2"/>
<evidence type="ECO:0000313" key="1">
    <source>
        <dbReference type="EMBL" id="VDO00429.1"/>
    </source>
</evidence>
<organism evidence="3">
    <name type="scientific">Rodentolepis nana</name>
    <name type="common">Dwarf tapeworm</name>
    <name type="synonym">Hymenolepis nana</name>
    <dbReference type="NCBI Taxonomy" id="102285"/>
    <lineage>
        <taxon>Eukaryota</taxon>
        <taxon>Metazoa</taxon>
        <taxon>Spiralia</taxon>
        <taxon>Lophotrochozoa</taxon>
        <taxon>Platyhelminthes</taxon>
        <taxon>Cestoda</taxon>
        <taxon>Eucestoda</taxon>
        <taxon>Cyclophyllidea</taxon>
        <taxon>Hymenolepididae</taxon>
        <taxon>Rodentolepis</taxon>
    </lineage>
</organism>
<evidence type="ECO:0000313" key="2">
    <source>
        <dbReference type="Proteomes" id="UP000278807"/>
    </source>
</evidence>
<gene>
    <name evidence="1" type="ORF">HNAJ_LOCUS4569</name>
</gene>
<accession>A0A0R3TBY2</accession>
<name>A0A0R3TBY2_RODNA</name>
<dbReference type="Proteomes" id="UP000278807">
    <property type="component" value="Unassembled WGS sequence"/>
</dbReference>
<keyword evidence="2" id="KW-1185">Reference proteome</keyword>
<dbReference type="EMBL" id="UZAE01003318">
    <property type="protein sequence ID" value="VDO00429.1"/>
    <property type="molecule type" value="Genomic_DNA"/>
</dbReference>
<sequence length="111" mass="12501">MLSRFRTSTSWLDRNLKTTDGRNLNVHGWLGILSKVLKAMITFTVNHTIIVFMAIVTRTPSSTQGGTEANLAIWHYLESLLKTERLDNSNMFVANIYMEIVAAAKDTSRPS</sequence>
<proteinExistence type="predicted"/>
<protein>
    <submittedName>
        <fullName evidence="3">Plexin_cytopl domain-containing protein</fullName>
    </submittedName>
</protein>
<dbReference type="WBParaSite" id="HNAJ_0000457101-mRNA-1">
    <property type="protein sequence ID" value="HNAJ_0000457101-mRNA-1"/>
    <property type="gene ID" value="HNAJ_0000457101"/>
</dbReference>
<reference evidence="3" key="1">
    <citation type="submission" date="2017-02" db="UniProtKB">
        <authorList>
            <consortium name="WormBaseParasite"/>
        </authorList>
    </citation>
    <scope>IDENTIFICATION</scope>
</reference>
<reference evidence="1 2" key="2">
    <citation type="submission" date="2018-11" db="EMBL/GenBank/DDBJ databases">
        <authorList>
            <consortium name="Pathogen Informatics"/>
        </authorList>
    </citation>
    <scope>NUCLEOTIDE SEQUENCE [LARGE SCALE GENOMIC DNA]</scope>
</reference>
<evidence type="ECO:0000313" key="3">
    <source>
        <dbReference type="WBParaSite" id="HNAJ_0000457101-mRNA-1"/>
    </source>
</evidence>